<dbReference type="Proteomes" id="UP000809789">
    <property type="component" value="Unassembled WGS sequence"/>
</dbReference>
<dbReference type="EMBL" id="JAESVG020000003">
    <property type="protein sequence ID" value="KAG8628931.1"/>
    <property type="molecule type" value="Genomic_DNA"/>
</dbReference>
<dbReference type="GO" id="GO:0004096">
    <property type="term" value="F:catalase activity"/>
    <property type="evidence" value="ECO:0007669"/>
    <property type="project" value="InterPro"/>
</dbReference>
<keyword evidence="4" id="KW-1185">Reference proteome</keyword>
<gene>
    <name evidence="3" type="ORF">KVT40_002796</name>
</gene>
<dbReference type="GO" id="GO:0020037">
    <property type="term" value="F:heme binding"/>
    <property type="evidence" value="ECO:0007669"/>
    <property type="project" value="InterPro"/>
</dbReference>
<reference evidence="3" key="1">
    <citation type="submission" date="2021-07" db="EMBL/GenBank/DDBJ databases">
        <title>Elsinoe batatas strain:CRI-CJ2 Genome sequencing and assembly.</title>
        <authorList>
            <person name="Huang L."/>
        </authorList>
    </citation>
    <scope>NUCLEOTIDE SEQUENCE</scope>
    <source>
        <strain evidence="3">CRI-CJ2</strain>
    </source>
</reference>
<dbReference type="GO" id="GO:0006979">
    <property type="term" value="P:response to oxidative stress"/>
    <property type="evidence" value="ECO:0007669"/>
    <property type="project" value="InterPro"/>
</dbReference>
<dbReference type="InterPro" id="IPR018028">
    <property type="entry name" value="Catalase"/>
</dbReference>
<accession>A0A8K0L2W5</accession>
<evidence type="ECO:0000256" key="1">
    <source>
        <dbReference type="SAM" id="MobiDB-lite"/>
    </source>
</evidence>
<feature type="region of interest" description="Disordered" evidence="1">
    <location>
        <begin position="1"/>
        <end position="27"/>
    </location>
</feature>
<protein>
    <recommendedName>
        <fullName evidence="2">Catalase core domain-containing protein</fullName>
    </recommendedName>
</protein>
<dbReference type="OrthoDB" id="3358373at2759"/>
<sequence length="386" mass="43757">MAAAAVDNSASFSVHPAGSQENTASAKLSDLGDRKYLHWDSPGVEKIPPGEDDDIKAVAEQINLIQRTHYNKTRHSYGGTHARTQGVVKGTFVVKDDLPPHLKQTELFSNGGSYPAVCRYSTEPGDPGQDDRIPNPRGFAMKLFNVHGDMFDAGADFPTQDIEFNSTPALDLADAKTTKEIIALRIAHGANQSELYKHLEARPDTDLQKGRDQVHNTHLSSTRQYSQTAYRFGDYVIKYCLVPSTPTQQKMFSETVRPDHTDDVLHHWLRAFHAQHDAEYLFQVQLLENLDDQPVEYAGKVWDAEKYPWQTVATLKIPRQESFDYERKAFWEYHMRVDPWHGLKSLQPLGGSNRLRKTVYEASSRLRRELNGRKQVGVRSIDEVPN</sequence>
<dbReference type="SUPFAM" id="SSF56634">
    <property type="entry name" value="Heme-dependent catalase-like"/>
    <property type="match status" value="1"/>
</dbReference>
<evidence type="ECO:0000313" key="4">
    <source>
        <dbReference type="Proteomes" id="UP000809789"/>
    </source>
</evidence>
<evidence type="ECO:0000313" key="3">
    <source>
        <dbReference type="EMBL" id="KAG8628931.1"/>
    </source>
</evidence>
<name>A0A8K0L2W5_9PEZI</name>
<dbReference type="PANTHER" id="PTHR36195:SF4">
    <property type="entry name" value="DOMAIN PROTEIN, PUTATIVE (AFU_ORTHOLOGUE AFUA_5G01990)-RELATED"/>
    <property type="match status" value="1"/>
</dbReference>
<comment type="caution">
    <text evidence="3">The sequence shown here is derived from an EMBL/GenBank/DDBJ whole genome shotgun (WGS) entry which is preliminary data.</text>
</comment>
<dbReference type="Pfam" id="PF00199">
    <property type="entry name" value="Catalase"/>
    <property type="match status" value="1"/>
</dbReference>
<evidence type="ECO:0000259" key="2">
    <source>
        <dbReference type="Pfam" id="PF00199"/>
    </source>
</evidence>
<organism evidence="3 4">
    <name type="scientific">Elsinoe batatas</name>
    <dbReference type="NCBI Taxonomy" id="2601811"/>
    <lineage>
        <taxon>Eukaryota</taxon>
        <taxon>Fungi</taxon>
        <taxon>Dikarya</taxon>
        <taxon>Ascomycota</taxon>
        <taxon>Pezizomycotina</taxon>
        <taxon>Dothideomycetes</taxon>
        <taxon>Dothideomycetidae</taxon>
        <taxon>Myriangiales</taxon>
        <taxon>Elsinoaceae</taxon>
        <taxon>Elsinoe</taxon>
    </lineage>
</organism>
<dbReference type="InterPro" id="IPR020835">
    <property type="entry name" value="Catalase_sf"/>
</dbReference>
<dbReference type="Gene3D" id="2.40.180.10">
    <property type="entry name" value="Catalase core domain"/>
    <property type="match status" value="1"/>
</dbReference>
<feature type="domain" description="Catalase core" evidence="2">
    <location>
        <begin position="64"/>
        <end position="149"/>
    </location>
</feature>
<dbReference type="AlphaFoldDB" id="A0A8K0L2W5"/>
<dbReference type="PANTHER" id="PTHR36195">
    <property type="entry name" value="DOMAIN PROTEIN, PUTATIVE (AFU_ORTHOLOGUE AFUA_5G01990)-RELATED-RELATED"/>
    <property type="match status" value="1"/>
</dbReference>
<dbReference type="InterPro" id="IPR011614">
    <property type="entry name" value="Catalase_core"/>
</dbReference>
<proteinExistence type="predicted"/>
<dbReference type="PROSITE" id="PS51402">
    <property type="entry name" value="CATALASE_3"/>
    <property type="match status" value="1"/>
</dbReference>